<keyword evidence="5 10" id="KW-0378">Hydrolase</keyword>
<dbReference type="GO" id="GO:0046576">
    <property type="term" value="F:rhamnogalacturonan alpha-L-rhamnopyranosyl-(1-&gt;4)-alpha-D-galactopyranosyluronide lyase activity"/>
    <property type="evidence" value="ECO:0007669"/>
    <property type="project" value="UniProtKB-ARBA"/>
</dbReference>
<evidence type="ECO:0000256" key="7">
    <source>
        <dbReference type="ARBA" id="ARBA00023180"/>
    </source>
</evidence>
<keyword evidence="9" id="KW-0961">Cell wall biogenesis/degradation</keyword>
<evidence type="ECO:0000256" key="5">
    <source>
        <dbReference type="ARBA" id="ARBA00022801"/>
    </source>
</evidence>
<proteinExistence type="inferred from homology"/>
<evidence type="ECO:0000256" key="4">
    <source>
        <dbReference type="ARBA" id="ARBA00022729"/>
    </source>
</evidence>
<dbReference type="Gene3D" id="2.160.20.10">
    <property type="entry name" value="Single-stranded right-handed beta-helix, Pectin lyase-like"/>
    <property type="match status" value="1"/>
</dbReference>
<dbReference type="PANTHER" id="PTHR31736:SF19">
    <property type="entry name" value="PECTIN LYASE SUPERFAMILY PROTEIN-RELATED"/>
    <property type="match status" value="1"/>
</dbReference>
<keyword evidence="12" id="KW-1185">Reference proteome</keyword>
<evidence type="ECO:0000313" key="11">
    <source>
        <dbReference type="EMBL" id="KAG5638245.1"/>
    </source>
</evidence>
<evidence type="ECO:0000256" key="2">
    <source>
        <dbReference type="ARBA" id="ARBA00008834"/>
    </source>
</evidence>
<sequence>MSPKTSVYILRLASKMRGLQAQTRLSTFLLDARPSTEPARTDELYKYKETCVHPFDPFKLVLDRQYRALSFPSWFFNAAAQVYEPPSIYKRSECFKLKAGGKKVTILVQDDYDYAHFSATVGTNIEVKVRGRVPIMKMSIVSSRFDYDNKPKLHKNKIIWSIKDHSKYFILKIEGLRELVIAVDPLEISTPTSTGVNVFNVASGTYKADKSGQRLTTHAFHAAIADATQSKRINPRPIVYVPAGVYLVGNIVLPSKTSLYLAPGAVLRFTGKLEDYTTHWTKDGEGRTGTYWISTAPNSTDVRIFGRGTIDGNAYAYKEAHFAPSNVVAALTRNFVFDGPILRESGSTALNVVRSSGVDIRNLKVFNRMKDMMDNGSVDIVESENVTVSDAIAISLSDAFTTKASKPTSADVPAWPGTLQNSVDIIFKNCLAWTTNYGFKVGQGSVTDQRNIKFLSSTVYDAAVGMGIHKKWGSGSATNVTFEDMIIRSTTYTTSYLNGIVGAWLALFIEDAKAGVGPINDVHISNVMVLGDGGSAPLVAGVQGASVSNVTFYNVWLPKAKHPAASLAELKLGDIQFGANITVVATGGGMVSGDVGSSEDVTPGLNIEQQEEWIDAAQTRIVDSE</sequence>
<evidence type="ECO:0000256" key="3">
    <source>
        <dbReference type="ARBA" id="ARBA00022525"/>
    </source>
</evidence>
<evidence type="ECO:0000313" key="12">
    <source>
        <dbReference type="Proteomes" id="UP000717328"/>
    </source>
</evidence>
<dbReference type="InterPro" id="IPR011050">
    <property type="entry name" value="Pectin_lyase_fold/virulence"/>
</dbReference>
<comment type="subcellular location">
    <subcellularLocation>
        <location evidence="1">Secreted</location>
    </subcellularLocation>
</comment>
<reference evidence="11" key="2">
    <citation type="submission" date="2021-10" db="EMBL/GenBank/DDBJ databases">
        <title>Phylogenomics reveals ancestral predisposition of the termite-cultivated fungus Termitomyces towards a domesticated lifestyle.</title>
        <authorList>
            <person name="Auxier B."/>
            <person name="Grum-Grzhimaylo A."/>
            <person name="Cardenas M.E."/>
            <person name="Lodge J.D."/>
            <person name="Laessoe T."/>
            <person name="Pedersen O."/>
            <person name="Smith M.E."/>
            <person name="Kuyper T.W."/>
            <person name="Franco-Molano E.A."/>
            <person name="Baroni T.J."/>
            <person name="Aanen D.K."/>
        </authorList>
    </citation>
    <scope>NUCLEOTIDE SEQUENCE</scope>
    <source>
        <strain evidence="11">D49</strain>
    </source>
</reference>
<dbReference type="GO" id="GO:0071555">
    <property type="term" value="P:cell wall organization"/>
    <property type="evidence" value="ECO:0007669"/>
    <property type="project" value="UniProtKB-KW"/>
</dbReference>
<comment type="similarity">
    <text evidence="2 10">Belongs to the glycosyl hydrolase 28 family.</text>
</comment>
<keyword evidence="4" id="KW-0732">Signal</keyword>
<keyword evidence="6" id="KW-1015">Disulfide bond</keyword>
<dbReference type="AlphaFoldDB" id="A0A9P7FZT0"/>
<accession>A0A9P7FZT0</accession>
<evidence type="ECO:0000256" key="9">
    <source>
        <dbReference type="ARBA" id="ARBA00023316"/>
    </source>
</evidence>
<evidence type="ECO:0000256" key="8">
    <source>
        <dbReference type="ARBA" id="ARBA00023295"/>
    </source>
</evidence>
<dbReference type="GO" id="GO:0005975">
    <property type="term" value="P:carbohydrate metabolic process"/>
    <property type="evidence" value="ECO:0007669"/>
    <property type="project" value="InterPro"/>
</dbReference>
<dbReference type="OrthoDB" id="187139at2759"/>
<comment type="caution">
    <text evidence="11">The sequence shown here is derived from an EMBL/GenBank/DDBJ whole genome shotgun (WGS) entry which is preliminary data.</text>
</comment>
<name>A0A9P7FZT0_9AGAR</name>
<dbReference type="Pfam" id="PF00295">
    <property type="entry name" value="Glyco_hydro_28"/>
    <property type="match status" value="1"/>
</dbReference>
<dbReference type="Proteomes" id="UP000717328">
    <property type="component" value="Unassembled WGS sequence"/>
</dbReference>
<evidence type="ECO:0000256" key="6">
    <source>
        <dbReference type="ARBA" id="ARBA00023157"/>
    </source>
</evidence>
<keyword evidence="8 10" id="KW-0326">Glycosidase</keyword>
<keyword evidence="7" id="KW-0325">Glycoprotein</keyword>
<dbReference type="GO" id="GO:0004650">
    <property type="term" value="F:polygalacturonase activity"/>
    <property type="evidence" value="ECO:0007669"/>
    <property type="project" value="InterPro"/>
</dbReference>
<dbReference type="InterPro" id="IPR000743">
    <property type="entry name" value="Glyco_hydro_28"/>
</dbReference>
<dbReference type="EMBL" id="JABCKI010005772">
    <property type="protein sequence ID" value="KAG5638245.1"/>
    <property type="molecule type" value="Genomic_DNA"/>
</dbReference>
<reference evidence="11" key="1">
    <citation type="submission" date="2021-02" db="EMBL/GenBank/DDBJ databases">
        <authorList>
            <person name="Nieuwenhuis M."/>
            <person name="Van De Peppel L.J.J."/>
        </authorList>
    </citation>
    <scope>NUCLEOTIDE SEQUENCE</scope>
    <source>
        <strain evidence="11">D49</strain>
    </source>
</reference>
<protein>
    <submittedName>
        <fullName evidence="11">Uncharacterized protein</fullName>
    </submittedName>
</protein>
<dbReference type="SUPFAM" id="SSF51126">
    <property type="entry name" value="Pectin lyase-like"/>
    <property type="match status" value="1"/>
</dbReference>
<keyword evidence="3" id="KW-0964">Secreted</keyword>
<gene>
    <name evidence="11" type="ORF">H0H81_001014</name>
</gene>
<dbReference type="PANTHER" id="PTHR31736">
    <property type="match status" value="1"/>
</dbReference>
<organism evidence="11 12">
    <name type="scientific">Sphagnurus paluster</name>
    <dbReference type="NCBI Taxonomy" id="117069"/>
    <lineage>
        <taxon>Eukaryota</taxon>
        <taxon>Fungi</taxon>
        <taxon>Dikarya</taxon>
        <taxon>Basidiomycota</taxon>
        <taxon>Agaricomycotina</taxon>
        <taxon>Agaricomycetes</taxon>
        <taxon>Agaricomycetidae</taxon>
        <taxon>Agaricales</taxon>
        <taxon>Tricholomatineae</taxon>
        <taxon>Lyophyllaceae</taxon>
        <taxon>Sphagnurus</taxon>
    </lineage>
</organism>
<dbReference type="GO" id="GO:0005576">
    <property type="term" value="C:extracellular region"/>
    <property type="evidence" value="ECO:0007669"/>
    <property type="project" value="UniProtKB-SubCell"/>
</dbReference>
<evidence type="ECO:0000256" key="1">
    <source>
        <dbReference type="ARBA" id="ARBA00004613"/>
    </source>
</evidence>
<evidence type="ECO:0000256" key="10">
    <source>
        <dbReference type="RuleBase" id="RU361169"/>
    </source>
</evidence>
<dbReference type="InterPro" id="IPR012334">
    <property type="entry name" value="Pectin_lyas_fold"/>
</dbReference>